<sequence>MIKLVSWLISKIKHREYKVDERITSGDLIMIIIGRTLMILRGIHHKILFKKAPGAIFVGKNVNIYSHKNMECGRGITIEDGCFINALCKNGVHIGKNFSLGRNSIIECTGVIRELGDGLFIGDDVGIAANAFISMRGKVEIGRNTIFGPGVKLFAENHNFADLEIPIFLQGATRKGIKIGEDCWIGANAVILDGVHIGNKVIVAAGAVVNKDIPDYSIVGGIPAKVVKMRYAEIEKIGS</sequence>
<dbReference type="SUPFAM" id="SSF51161">
    <property type="entry name" value="Trimeric LpxA-like enzymes"/>
    <property type="match status" value="2"/>
</dbReference>
<dbReference type="EMBL" id="JBJHZX010000004">
    <property type="protein sequence ID" value="MFL0194651.1"/>
    <property type="molecule type" value="Genomic_DNA"/>
</dbReference>
<dbReference type="CDD" id="cd04647">
    <property type="entry name" value="LbH_MAT_like"/>
    <property type="match status" value="1"/>
</dbReference>
<keyword evidence="4" id="KW-1185">Reference proteome</keyword>
<comment type="caution">
    <text evidence="3">The sequence shown here is derived from an EMBL/GenBank/DDBJ whole genome shotgun (WGS) entry which is preliminary data.</text>
</comment>
<dbReference type="RefSeq" id="WP_406790778.1">
    <property type="nucleotide sequence ID" value="NZ_JBJHZX010000004.1"/>
</dbReference>
<name>A0ABW8SFW8_9CLOT</name>
<keyword evidence="2" id="KW-0677">Repeat</keyword>
<dbReference type="Proteomes" id="UP001623660">
    <property type="component" value="Unassembled WGS sequence"/>
</dbReference>
<proteinExistence type="predicted"/>
<gene>
    <name evidence="3" type="ORF">ACJDU8_03555</name>
</gene>
<organism evidence="3 4">
    <name type="scientific">Candidatus Clostridium eludens</name>
    <dbReference type="NCBI Taxonomy" id="3381663"/>
    <lineage>
        <taxon>Bacteria</taxon>
        <taxon>Bacillati</taxon>
        <taxon>Bacillota</taxon>
        <taxon>Clostridia</taxon>
        <taxon>Eubacteriales</taxon>
        <taxon>Clostridiaceae</taxon>
        <taxon>Clostridium</taxon>
    </lineage>
</organism>
<dbReference type="Gene3D" id="2.160.10.10">
    <property type="entry name" value="Hexapeptide repeat proteins"/>
    <property type="match status" value="2"/>
</dbReference>
<dbReference type="InterPro" id="IPR018357">
    <property type="entry name" value="Hexapep_transf_CS"/>
</dbReference>
<dbReference type="Pfam" id="PF00132">
    <property type="entry name" value="Hexapep"/>
    <property type="match status" value="1"/>
</dbReference>
<dbReference type="InterPro" id="IPR001451">
    <property type="entry name" value="Hexapep"/>
</dbReference>
<dbReference type="GO" id="GO:0016746">
    <property type="term" value="F:acyltransferase activity"/>
    <property type="evidence" value="ECO:0007669"/>
    <property type="project" value="UniProtKB-KW"/>
</dbReference>
<accession>A0ABW8SFW8</accession>
<evidence type="ECO:0000256" key="1">
    <source>
        <dbReference type="ARBA" id="ARBA00022679"/>
    </source>
</evidence>
<evidence type="ECO:0000313" key="4">
    <source>
        <dbReference type="Proteomes" id="UP001623660"/>
    </source>
</evidence>
<evidence type="ECO:0000313" key="3">
    <source>
        <dbReference type="EMBL" id="MFL0194651.1"/>
    </source>
</evidence>
<keyword evidence="3" id="KW-0012">Acyltransferase</keyword>
<keyword evidence="1" id="KW-0808">Transferase</keyword>
<dbReference type="InterPro" id="IPR011004">
    <property type="entry name" value="Trimer_LpxA-like_sf"/>
</dbReference>
<evidence type="ECO:0000256" key="2">
    <source>
        <dbReference type="ARBA" id="ARBA00022737"/>
    </source>
</evidence>
<dbReference type="InterPro" id="IPR051159">
    <property type="entry name" value="Hexapeptide_acetyltransf"/>
</dbReference>
<dbReference type="PROSITE" id="PS00101">
    <property type="entry name" value="HEXAPEP_TRANSFERASES"/>
    <property type="match status" value="1"/>
</dbReference>
<protein>
    <submittedName>
        <fullName evidence="3">Acyltransferase</fullName>
    </submittedName>
</protein>
<reference evidence="3 4" key="1">
    <citation type="submission" date="2024-11" db="EMBL/GenBank/DDBJ databases">
        <authorList>
            <person name="Heng Y.C."/>
            <person name="Lim A.C.H."/>
            <person name="Lee J.K.Y."/>
            <person name="Kittelmann S."/>
        </authorList>
    </citation>
    <scope>NUCLEOTIDE SEQUENCE [LARGE SCALE GENOMIC DNA]</scope>
    <source>
        <strain evidence="3 4">WILCCON 0269</strain>
    </source>
</reference>
<dbReference type="PANTHER" id="PTHR23416">
    <property type="entry name" value="SIALIC ACID SYNTHASE-RELATED"/>
    <property type="match status" value="1"/>
</dbReference>